<evidence type="ECO:0000256" key="5">
    <source>
        <dbReference type="ARBA" id="ARBA00023014"/>
    </source>
</evidence>
<dbReference type="InterPro" id="IPR058240">
    <property type="entry name" value="rSAM_sf"/>
</dbReference>
<dbReference type="Gene3D" id="3.20.20.70">
    <property type="entry name" value="Aldolase class I"/>
    <property type="match status" value="1"/>
</dbReference>
<dbReference type="EMBL" id="NKXO01000074">
    <property type="protein sequence ID" value="PKQ64062.1"/>
    <property type="molecule type" value="Genomic_DNA"/>
</dbReference>
<keyword evidence="9" id="KW-1185">Reference proteome</keyword>
<comment type="caution">
    <text evidence="8">The sequence shown here is derived from an EMBL/GenBank/DDBJ whole genome shotgun (WGS) entry which is preliminary data.</text>
</comment>
<feature type="domain" description="Radical SAM core" evidence="7">
    <location>
        <begin position="84"/>
        <end position="312"/>
    </location>
</feature>
<comment type="cofactor">
    <cofactor evidence="1">
        <name>[4Fe-4S] cluster</name>
        <dbReference type="ChEBI" id="CHEBI:49883"/>
    </cofactor>
</comment>
<evidence type="ECO:0000256" key="6">
    <source>
        <dbReference type="ARBA" id="ARBA00023601"/>
    </source>
</evidence>
<proteinExistence type="inferred from homology"/>
<dbReference type="AlphaFoldDB" id="A0A2N3I169"/>
<dbReference type="InterPro" id="IPR023867">
    <property type="entry name" value="Sulphatase_maturase_rSAM"/>
</dbReference>
<evidence type="ECO:0000256" key="1">
    <source>
        <dbReference type="ARBA" id="ARBA00001966"/>
    </source>
</evidence>
<accession>A0A2N3I169</accession>
<dbReference type="GO" id="GO:0046872">
    <property type="term" value="F:metal ion binding"/>
    <property type="evidence" value="ECO:0007669"/>
    <property type="project" value="UniProtKB-KW"/>
</dbReference>
<dbReference type="InterPro" id="IPR023885">
    <property type="entry name" value="4Fe4S-binding_SPASM_dom"/>
</dbReference>
<evidence type="ECO:0000313" key="8">
    <source>
        <dbReference type="EMBL" id="PKQ64062.1"/>
    </source>
</evidence>
<evidence type="ECO:0000256" key="3">
    <source>
        <dbReference type="ARBA" id="ARBA00022723"/>
    </source>
</evidence>
<evidence type="ECO:0000256" key="2">
    <source>
        <dbReference type="ARBA" id="ARBA00022691"/>
    </source>
</evidence>
<keyword evidence="4" id="KW-0408">Iron</keyword>
<dbReference type="InterPro" id="IPR007197">
    <property type="entry name" value="rSAM"/>
</dbReference>
<name>A0A2N3I169_9BACT</name>
<evidence type="ECO:0000313" key="9">
    <source>
        <dbReference type="Proteomes" id="UP000233387"/>
    </source>
</evidence>
<organism evidence="8 9">
    <name type="scientific">Raineya orbicola</name>
    <dbReference type="NCBI Taxonomy" id="2016530"/>
    <lineage>
        <taxon>Bacteria</taxon>
        <taxon>Pseudomonadati</taxon>
        <taxon>Bacteroidota</taxon>
        <taxon>Cytophagia</taxon>
        <taxon>Cytophagales</taxon>
        <taxon>Raineyaceae</taxon>
        <taxon>Raineya</taxon>
    </lineage>
</organism>
<dbReference type="UniPathway" id="UPA00782"/>
<keyword evidence="3" id="KW-0479">Metal-binding</keyword>
<dbReference type="GO" id="GO:0016491">
    <property type="term" value="F:oxidoreductase activity"/>
    <property type="evidence" value="ECO:0007669"/>
    <property type="project" value="InterPro"/>
</dbReference>
<dbReference type="NCBIfam" id="TIGR04085">
    <property type="entry name" value="rSAM_more_4Fe4S"/>
    <property type="match status" value="1"/>
</dbReference>
<dbReference type="PANTHER" id="PTHR43273:SF3">
    <property type="entry name" value="ANAEROBIC SULFATASE-MATURATING ENZYME HOMOLOG ASLB-RELATED"/>
    <property type="match status" value="1"/>
</dbReference>
<dbReference type="PROSITE" id="PS51918">
    <property type="entry name" value="RADICAL_SAM"/>
    <property type="match status" value="1"/>
</dbReference>
<sequence>MKLSRYNSIVPYKAKYALFNTFNKKLIFIEPLLKDLLESAAHYGVQELSEIHPQFYEYLCRHHFIIADEVDELALLKEKVQRIDNNPTQFELTINPTMNCNFKCWYCYETHIKNSRLSKEGIQKIQKFIKNTIDEMPDLQRFIIGFFGGEPLLYFEKDVVPIIEYAHQVCKEKDLELILHFTTNGYLIDEKFIEFFKQRDLYPSFQITLDGNETEHNKVRFVSASKGSYKEIVANIKQLAYAGFSVGVRINYTEENLISVKDVPNDFNDVDGEFRENLHFSFHRVWQDNKPSELVDTQLPEVLGTIRNNGFLATEQGATDAVVNSCYADKRYSAVLNYNGDVYKCTARDFTKENRVGFLTDEGKIIWENDHLEKRMNIKFHNKPCLECRIQPICNGGCSQQALEHWGIDYCVHNGDEREKDKIILQHIEQILLAKNLELATA</sequence>
<dbReference type="PANTHER" id="PTHR43273">
    <property type="entry name" value="ANAEROBIC SULFATASE-MATURATING ENZYME HOMOLOG ASLB-RELATED"/>
    <property type="match status" value="1"/>
</dbReference>
<protein>
    <submittedName>
        <fullName evidence="8">Radical SAM additional 4Fe4S-binding SPASM domain</fullName>
    </submittedName>
</protein>
<dbReference type="Proteomes" id="UP000233387">
    <property type="component" value="Unassembled WGS sequence"/>
</dbReference>
<dbReference type="SFLD" id="SFLDG01067">
    <property type="entry name" value="SPASM/twitch_domain_containing"/>
    <property type="match status" value="1"/>
</dbReference>
<evidence type="ECO:0000256" key="4">
    <source>
        <dbReference type="ARBA" id="ARBA00023004"/>
    </source>
</evidence>
<gene>
    <name evidence="8" type="ORF">Rain11_2641</name>
</gene>
<dbReference type="CDD" id="cd01335">
    <property type="entry name" value="Radical_SAM"/>
    <property type="match status" value="1"/>
</dbReference>
<evidence type="ECO:0000259" key="7">
    <source>
        <dbReference type="PROSITE" id="PS51918"/>
    </source>
</evidence>
<reference evidence="8 9" key="1">
    <citation type="submission" date="2017-06" db="EMBL/GenBank/DDBJ databases">
        <title>Raineya orbicola gen. nov., sp. nov. a slightly thermophilic bacterium of the phylum Bacteroidetes and the description of Raineyaceae fam. nov.</title>
        <authorList>
            <person name="Albuquerque L."/>
            <person name="Polonia A.R.M."/>
            <person name="Barroso C."/>
            <person name="Froufe H.J.C."/>
            <person name="Lage O."/>
            <person name="Lobo-Da-Cunha A."/>
            <person name="Egas C."/>
            <person name="Da Costa M.S."/>
        </authorList>
    </citation>
    <scope>NUCLEOTIDE SEQUENCE [LARGE SCALE GENOMIC DNA]</scope>
    <source>
        <strain evidence="8 9">SPSPC-11</strain>
    </source>
</reference>
<dbReference type="InterPro" id="IPR013785">
    <property type="entry name" value="Aldolase_TIM"/>
</dbReference>
<keyword evidence="5" id="KW-0411">Iron-sulfur</keyword>
<dbReference type="OrthoDB" id="9808591at2"/>
<dbReference type="SUPFAM" id="SSF102114">
    <property type="entry name" value="Radical SAM enzymes"/>
    <property type="match status" value="1"/>
</dbReference>
<keyword evidence="2" id="KW-0949">S-adenosyl-L-methionine</keyword>
<dbReference type="RefSeq" id="WP_101359903.1">
    <property type="nucleotide sequence ID" value="NZ_NKXO01000074.1"/>
</dbReference>
<dbReference type="GO" id="GO:0051536">
    <property type="term" value="F:iron-sulfur cluster binding"/>
    <property type="evidence" value="ECO:0007669"/>
    <property type="project" value="UniProtKB-KW"/>
</dbReference>
<comment type="similarity">
    <text evidence="6">Belongs to the radical SAM superfamily. Anaerobic sulfatase-maturating enzyme family.</text>
</comment>
<dbReference type="Pfam" id="PF04055">
    <property type="entry name" value="Radical_SAM"/>
    <property type="match status" value="1"/>
</dbReference>
<dbReference type="SFLD" id="SFLDS00029">
    <property type="entry name" value="Radical_SAM"/>
    <property type="match status" value="1"/>
</dbReference>